<dbReference type="PANTHER" id="PTHR11012">
    <property type="entry name" value="PROTEIN KINASE-LIKE DOMAIN-CONTAINING"/>
    <property type="match status" value="1"/>
</dbReference>
<protein>
    <recommendedName>
        <fullName evidence="1">CHK kinase-like domain-containing protein</fullName>
    </recommendedName>
</protein>
<dbReference type="InterPro" id="IPR004119">
    <property type="entry name" value="EcKL"/>
</dbReference>
<feature type="domain" description="CHK kinase-like" evidence="1">
    <location>
        <begin position="127"/>
        <end position="311"/>
    </location>
</feature>
<feature type="non-terminal residue" evidence="2">
    <location>
        <position position="389"/>
    </location>
</feature>
<dbReference type="EMBL" id="OW152826">
    <property type="protein sequence ID" value="CAH2041959.1"/>
    <property type="molecule type" value="Genomic_DNA"/>
</dbReference>
<dbReference type="Pfam" id="PF02958">
    <property type="entry name" value="EcKL"/>
    <property type="match status" value="1"/>
</dbReference>
<reference evidence="2" key="1">
    <citation type="submission" date="2022-03" db="EMBL/GenBank/DDBJ databases">
        <authorList>
            <person name="Martin H S."/>
        </authorList>
    </citation>
    <scope>NUCLEOTIDE SEQUENCE</scope>
</reference>
<proteinExistence type="predicted"/>
<name>A0ABN8I356_9NEOP</name>
<dbReference type="Proteomes" id="UP000837857">
    <property type="component" value="Chromosome 14"/>
</dbReference>
<dbReference type="SUPFAM" id="SSF56112">
    <property type="entry name" value="Protein kinase-like (PK-like)"/>
    <property type="match status" value="1"/>
</dbReference>
<dbReference type="InterPro" id="IPR011009">
    <property type="entry name" value="Kinase-like_dom_sf"/>
</dbReference>
<organism evidence="2 3">
    <name type="scientific">Iphiclides podalirius</name>
    <name type="common">scarce swallowtail</name>
    <dbReference type="NCBI Taxonomy" id="110791"/>
    <lineage>
        <taxon>Eukaryota</taxon>
        <taxon>Metazoa</taxon>
        <taxon>Ecdysozoa</taxon>
        <taxon>Arthropoda</taxon>
        <taxon>Hexapoda</taxon>
        <taxon>Insecta</taxon>
        <taxon>Pterygota</taxon>
        <taxon>Neoptera</taxon>
        <taxon>Endopterygota</taxon>
        <taxon>Lepidoptera</taxon>
        <taxon>Glossata</taxon>
        <taxon>Ditrysia</taxon>
        <taxon>Papilionoidea</taxon>
        <taxon>Papilionidae</taxon>
        <taxon>Papilioninae</taxon>
        <taxon>Iphiclides</taxon>
    </lineage>
</organism>
<keyword evidence="3" id="KW-1185">Reference proteome</keyword>
<dbReference type="InterPro" id="IPR015897">
    <property type="entry name" value="CHK_kinase-like"/>
</dbReference>
<evidence type="ECO:0000259" key="1">
    <source>
        <dbReference type="SMART" id="SM00587"/>
    </source>
</evidence>
<dbReference type="SMART" id="SM00587">
    <property type="entry name" value="CHK"/>
    <property type="match status" value="1"/>
</dbReference>
<sequence>MTNETSMMADVIREVVRDTLEKDGRDISDLKVERFDSGGANYTSILYRVIVTTAGDELRLFAKVASFGEMTRDHVQADWIYYTERYVYTKLAKVYDDIQRRYAVPLEHRFVFPKFFGCSMEQGSETVVTEDLCARGYSSYDRFRPMDWEYASTSMKTLARFHALSFAYEKEQPEEFKRVAKEMESKMNTEAENLKELWVKLVENSVAVIEEEKRERVRKIMYDENTMNDYAKPVKKVVLVHGDYRLSNLLFKKQDDGLEAVAVDYQLVNSGCLVSDIVYFISLGSDHQFRAKYFHKLIDYYYEQLALSLERLSVDIVDVYPRETFDMELKKKLPQMVLHGVMILPAVTVDPDEAPKLSDDVANLLMEPNDLYKERFNGIIDDCIEWGVI</sequence>
<evidence type="ECO:0000313" key="2">
    <source>
        <dbReference type="EMBL" id="CAH2041959.1"/>
    </source>
</evidence>
<dbReference type="PANTHER" id="PTHR11012:SF54">
    <property type="entry name" value="CHK KINASE-LIKE DOMAIN-CONTAINING PROTEIN"/>
    <property type="match status" value="1"/>
</dbReference>
<gene>
    <name evidence="2" type="ORF">IPOD504_LOCUS3490</name>
</gene>
<evidence type="ECO:0000313" key="3">
    <source>
        <dbReference type="Proteomes" id="UP000837857"/>
    </source>
</evidence>
<dbReference type="Gene3D" id="3.90.1200.10">
    <property type="match status" value="1"/>
</dbReference>
<accession>A0ABN8I356</accession>